<dbReference type="SUPFAM" id="SSF51182">
    <property type="entry name" value="RmlC-like cupins"/>
    <property type="match status" value="1"/>
</dbReference>
<protein>
    <submittedName>
        <fullName evidence="1">Various environmental stresses-induced protein Ves</fullName>
    </submittedName>
</protein>
<dbReference type="InterPro" id="IPR010282">
    <property type="entry name" value="Uncharacterised_HutD/Ves"/>
</dbReference>
<dbReference type="Pfam" id="PF05962">
    <property type="entry name" value="HutD"/>
    <property type="match status" value="1"/>
</dbReference>
<dbReference type="STRING" id="84035.SAMN05660742_11947"/>
<dbReference type="PANTHER" id="PTHR37943:SF1">
    <property type="entry name" value="PROTEIN VES"/>
    <property type="match status" value="1"/>
</dbReference>
<dbReference type="Proteomes" id="UP000199662">
    <property type="component" value="Unassembled WGS sequence"/>
</dbReference>
<keyword evidence="2" id="KW-1185">Reference proteome</keyword>
<evidence type="ECO:0000313" key="2">
    <source>
        <dbReference type="Proteomes" id="UP000199662"/>
    </source>
</evidence>
<sequence>MMNIEIFEKRDQNTTKWSGGTTTELYITPTNSRYAERNFLLRISSATVEIEKSIFTELPNYDRFLMVLENNIRLQHKNQVSQMLQPFVVDAFDGADDTVSWGCCKDFNVMVRKNSGSKVNLQAYIHLPKKIIMKGKEHFFYSVDGTFILQTNLERIKVKKETLIHIRKAIETIVIYADVESTTVIHVEVTPPIKDVS</sequence>
<dbReference type="Gene3D" id="2.60.120.10">
    <property type="entry name" value="Jelly Rolls"/>
    <property type="match status" value="1"/>
</dbReference>
<dbReference type="PANTHER" id="PTHR37943">
    <property type="entry name" value="PROTEIN VES"/>
    <property type="match status" value="1"/>
</dbReference>
<dbReference type="RefSeq" id="WP_091834180.1">
    <property type="nucleotide sequence ID" value="NZ_FNZK01000019.1"/>
</dbReference>
<proteinExistence type="predicted"/>
<reference evidence="1 2" key="1">
    <citation type="submission" date="2016-10" db="EMBL/GenBank/DDBJ databases">
        <authorList>
            <person name="de Groot N.N."/>
        </authorList>
    </citation>
    <scope>NUCLEOTIDE SEQUENCE [LARGE SCALE GENOMIC DNA]</scope>
    <source>
        <strain evidence="1 2">DSM 2179</strain>
    </source>
</reference>
<dbReference type="EMBL" id="FNZK01000019">
    <property type="protein sequence ID" value="SEJ84304.1"/>
    <property type="molecule type" value="Genomic_DNA"/>
</dbReference>
<evidence type="ECO:0000313" key="1">
    <source>
        <dbReference type="EMBL" id="SEJ84304.1"/>
    </source>
</evidence>
<organism evidence="1 2">
    <name type="scientific">Propionispira arboris</name>
    <dbReference type="NCBI Taxonomy" id="84035"/>
    <lineage>
        <taxon>Bacteria</taxon>
        <taxon>Bacillati</taxon>
        <taxon>Bacillota</taxon>
        <taxon>Negativicutes</taxon>
        <taxon>Selenomonadales</taxon>
        <taxon>Selenomonadaceae</taxon>
        <taxon>Propionispira</taxon>
    </lineage>
</organism>
<accession>A0A1H7C4T4</accession>
<name>A0A1H7C4T4_9FIRM</name>
<dbReference type="AlphaFoldDB" id="A0A1H7C4T4"/>
<dbReference type="InterPro" id="IPR011051">
    <property type="entry name" value="RmlC_Cupin_sf"/>
</dbReference>
<gene>
    <name evidence="1" type="ORF">SAMN05660742_11947</name>
</gene>
<dbReference type="InterPro" id="IPR014710">
    <property type="entry name" value="RmlC-like_jellyroll"/>
</dbReference>